<dbReference type="Proteomes" id="UP001162249">
    <property type="component" value="Segment"/>
</dbReference>
<reference evidence="1 2" key="1">
    <citation type="journal article" date="2022" name="Nat. Microbiol.">
        <title>Three families of Asgard archaeal viruses identified in metagenome-assembled genomes.</title>
        <authorList>
            <person name="Medvedeva S."/>
            <person name="Sun J."/>
            <person name="Yutin N."/>
            <person name="Koonin E.V."/>
            <person name="Nunoura T."/>
            <person name="Rinke C."/>
            <person name="Krupovic M."/>
        </authorList>
    </citation>
    <scope>NUCLEOTIDE SEQUENCE [LARGE SCALE GENOMIC DNA]</scope>
    <source>
        <strain evidence="1">VerdaV4</strain>
    </source>
</reference>
<organism evidence="1 2">
    <name type="scientific">Lokiarchaeia virus VerdaV4</name>
    <dbReference type="NCBI Taxonomy" id="3070172"/>
    <lineage>
        <taxon>Viruses</taxon>
        <taxon>Duplodnaviria</taxon>
        <taxon>Heunggongvirae</taxon>
        <taxon>Uroviricota</taxon>
        <taxon>Caudoviricetes</taxon>
        <taxon>Verdandiviridae</taxon>
        <taxon>Dolusvirus</taxon>
        <taxon>Dolusvirus pacificense</taxon>
    </lineage>
</organism>
<name>A0AA35CPJ5_9CAUD</name>
<dbReference type="GeneID" id="80402140"/>
<dbReference type="EMBL" id="LC711080">
    <property type="protein sequence ID" value="BDI54985.1"/>
    <property type="molecule type" value="Genomic_DNA"/>
</dbReference>
<accession>A0AA35CPJ5</accession>
<evidence type="ECO:0000313" key="2">
    <source>
        <dbReference type="Proteomes" id="UP001162249"/>
    </source>
</evidence>
<dbReference type="KEGG" id="vg:80402140"/>
<sequence>MPEEIYVSQPLEERIDDLYAKLVPIRNRISELEKELAVYKQERYSDNYHLDNHNERLNDHWKKISELKEVLREFFEWKRDYRYTDGELKLKCVKWIKKLDQKEKEPTELGKKEDEEKMSEEGILECKECGNQYYCQHCHNLILENPKELLEEFQSFLRILHDHTFNPLKAQENLDWIRFEIEKRLKQ</sequence>
<evidence type="ECO:0000313" key="1">
    <source>
        <dbReference type="EMBL" id="BDI54985.1"/>
    </source>
</evidence>
<protein>
    <submittedName>
        <fullName evidence="1">Uncharacterized protein</fullName>
    </submittedName>
</protein>
<proteinExistence type="predicted"/>
<keyword evidence="2" id="KW-1185">Reference proteome</keyword>
<dbReference type="RefSeq" id="YP_010772428.1">
    <property type="nucleotide sequence ID" value="NC_074643.1"/>
</dbReference>